<dbReference type="AlphaFoldDB" id="A0A9W3CQN6"/>
<dbReference type="SMART" id="SM00256">
    <property type="entry name" value="FBOX"/>
    <property type="match status" value="1"/>
</dbReference>
<gene>
    <name evidence="3" type="primary">LOC130503215</name>
    <name evidence="4" type="synonym">LOC130504466</name>
</gene>
<dbReference type="Pfam" id="PF25210">
    <property type="entry name" value="Kelch_FKB95"/>
    <property type="match status" value="1"/>
</dbReference>
<protein>
    <submittedName>
        <fullName evidence="3 4">F-box/kelch-repeat protein At4g39753-like</fullName>
    </submittedName>
</protein>
<dbReference type="GeneID" id="130503215"/>
<dbReference type="RefSeq" id="XP_056855059.1">
    <property type="nucleotide sequence ID" value="XM_056999079.1"/>
</dbReference>
<accession>A0A9W3CQN6</accession>
<dbReference type="KEGG" id="rsz:130504466"/>
<dbReference type="OrthoDB" id="1029966at2759"/>
<reference evidence="3 4" key="1">
    <citation type="submission" date="2025-04" db="UniProtKB">
        <authorList>
            <consortium name="RefSeq"/>
        </authorList>
    </citation>
    <scope>IDENTIFICATION</scope>
    <source>
        <tissue evidence="3 4">Leaf</tissue>
    </source>
</reference>
<dbReference type="InterPro" id="IPR057499">
    <property type="entry name" value="Kelch_FKB95"/>
</dbReference>
<dbReference type="Gene3D" id="2.120.10.80">
    <property type="entry name" value="Kelch-type beta propeller"/>
    <property type="match status" value="1"/>
</dbReference>
<dbReference type="PANTHER" id="PTHR24414">
    <property type="entry name" value="F-BOX/KELCH-REPEAT PROTEIN SKIP4"/>
    <property type="match status" value="1"/>
</dbReference>
<name>A0A9W3CQN6_RAPSA</name>
<dbReference type="PANTHER" id="PTHR24414:SF106">
    <property type="entry name" value="F-BOX DOMAIN-CONTAINING PROTEIN"/>
    <property type="match status" value="1"/>
</dbReference>
<evidence type="ECO:0000313" key="2">
    <source>
        <dbReference type="Proteomes" id="UP000504610"/>
    </source>
</evidence>
<evidence type="ECO:0000313" key="3">
    <source>
        <dbReference type="RefSeq" id="XP_056853881.1"/>
    </source>
</evidence>
<feature type="domain" description="F-box" evidence="1">
    <location>
        <begin position="46"/>
        <end position="86"/>
    </location>
</feature>
<proteinExistence type="predicted"/>
<dbReference type="Pfam" id="PF00646">
    <property type="entry name" value="F-box"/>
    <property type="match status" value="1"/>
</dbReference>
<evidence type="ECO:0000259" key="1">
    <source>
        <dbReference type="SMART" id="SM00256"/>
    </source>
</evidence>
<dbReference type="InterPro" id="IPR050354">
    <property type="entry name" value="F-box/kelch-repeat_ARATH"/>
</dbReference>
<dbReference type="InterPro" id="IPR015915">
    <property type="entry name" value="Kelch-typ_b-propeller"/>
</dbReference>
<sequence>MLYSWVQAVASAATSLIVEPPWKKRKHNPPPQSFLSLTPPQSFLSLPDVIILNCLARVSMSYYPKLSLVSKTFHSLILSIELNHARFHHQTQEEIFSICLQFPDRPIPTWYTLWIKPGEEENKRSVFVQVPSSYDSNGPSYICTVGSDVYALRQSYPPSPSMLVRNKERVEWHDAPNMTVPRAYPAACKLDEKIYVMGGCNDGNKSVRKSCWGEVFDTNTQTWEPLPNPKAELRFSSVIKEIEISEGNLYVGSNEDKDSVYDPIKRKWNVAEKKVEGESRCKVGDIHYSCRRKSCMWYDTESDEWRPVKGLSSLNKSCRRGLIETGEYCGKLLIIWDKFALPRRNLQKSICCALVSFENRQDGKVWGKVEWSNVVLTVPSSYRYLRSLANRF</sequence>
<dbReference type="Proteomes" id="UP000504610">
    <property type="component" value="Unplaced"/>
</dbReference>
<organism evidence="2 3">
    <name type="scientific">Raphanus sativus</name>
    <name type="common">Radish</name>
    <name type="synonym">Raphanus raphanistrum var. sativus</name>
    <dbReference type="NCBI Taxonomy" id="3726"/>
    <lineage>
        <taxon>Eukaryota</taxon>
        <taxon>Viridiplantae</taxon>
        <taxon>Streptophyta</taxon>
        <taxon>Embryophyta</taxon>
        <taxon>Tracheophyta</taxon>
        <taxon>Spermatophyta</taxon>
        <taxon>Magnoliopsida</taxon>
        <taxon>eudicotyledons</taxon>
        <taxon>Gunneridae</taxon>
        <taxon>Pentapetalae</taxon>
        <taxon>rosids</taxon>
        <taxon>malvids</taxon>
        <taxon>Brassicales</taxon>
        <taxon>Brassicaceae</taxon>
        <taxon>Brassiceae</taxon>
        <taxon>Raphanus</taxon>
    </lineage>
</organism>
<dbReference type="CDD" id="cd22152">
    <property type="entry name" value="F-box_AtAFR-like"/>
    <property type="match status" value="1"/>
</dbReference>
<dbReference type="InterPro" id="IPR001810">
    <property type="entry name" value="F-box_dom"/>
</dbReference>
<dbReference type="KEGG" id="rsz:130503215"/>
<evidence type="ECO:0000313" key="4">
    <source>
        <dbReference type="RefSeq" id="XP_056855059.1"/>
    </source>
</evidence>
<dbReference type="RefSeq" id="XP_056853881.1">
    <property type="nucleotide sequence ID" value="XM_056997901.1"/>
</dbReference>
<dbReference type="SUPFAM" id="SSF117281">
    <property type="entry name" value="Kelch motif"/>
    <property type="match status" value="1"/>
</dbReference>
<keyword evidence="2" id="KW-1185">Reference proteome</keyword>